<dbReference type="AlphaFoldDB" id="A0A9Q8CJA1"/>
<dbReference type="Pfam" id="PF13749">
    <property type="entry name" value="HATPase_c_4"/>
    <property type="match status" value="1"/>
</dbReference>
<keyword evidence="3" id="KW-1185">Reference proteome</keyword>
<protein>
    <submittedName>
        <fullName evidence="2">Transcriptional regulator</fullName>
    </submittedName>
</protein>
<organism evidence="2 3">
    <name type="scientific">Macrococcus carouselicus</name>
    <dbReference type="NCBI Taxonomy" id="69969"/>
    <lineage>
        <taxon>Bacteria</taxon>
        <taxon>Bacillati</taxon>
        <taxon>Bacillota</taxon>
        <taxon>Bacilli</taxon>
        <taxon>Bacillales</taxon>
        <taxon>Staphylococcaceae</taxon>
        <taxon>Macrococcus</taxon>
    </lineage>
</organism>
<gene>
    <name evidence="2" type="ORF">ERX40_07500</name>
</gene>
<dbReference type="PANTHER" id="PTHR30595:SF6">
    <property type="entry name" value="SCHLAFEN ALBA-2 DOMAIN-CONTAINING PROTEIN"/>
    <property type="match status" value="1"/>
</dbReference>
<dbReference type="OrthoDB" id="9807907at2"/>
<evidence type="ECO:0000313" key="3">
    <source>
        <dbReference type="Proteomes" id="UP000295280"/>
    </source>
</evidence>
<dbReference type="InterPro" id="IPR038461">
    <property type="entry name" value="Schlafen_AlbA_2_dom_sf"/>
</dbReference>
<feature type="domain" description="Schlafen AlbA-2" evidence="1">
    <location>
        <begin position="22"/>
        <end position="143"/>
    </location>
</feature>
<proteinExistence type="predicted"/>
<sequence>MPDEILEFEFEDAYRLLDEVQESQFLDFKSKEIKGKGIQKIVTAFANAEGGEVYVGIKDEKEPVLEVLDRWNGFEKIEDANSLIQNIYEHIEPAISLEYEFIKIKEHEFRGLVLKIIVFKSKDLHYTSDHRVYIRRSAQNLELKNQKEIMDLQLSKGIISYEDQLLGNYSSDELIESESLTQFLNSYSPKTNPEEYLKKQRLIRKSGKELLPTIASVLLYADLPSAILSKKCAIKITRYNTNEDIPRRENLGQQFTVEGNIYNQIYLALECVKTIINELKVLSQDALIGANYPIEAIQEILVNAVIHRDYNISDDIHIMVFDNRIEVRSPGSLPGYITPDNILEERFSRNPTLVRLLNKYPNPPNKDIGEGLNTAFQKMQEMRLKSPKIFVEQNKVIVILPHERLAEPEETVLEYLEQNIEINNRTARKLCGIHSENKMKRVFLRLRDRNLIEMVPGKHGASTAWRKTNINK</sequence>
<name>A0A9Q8CJA1_9STAP</name>
<dbReference type="InterPro" id="IPR038475">
    <property type="entry name" value="RecG_C_sf"/>
</dbReference>
<reference evidence="2 3" key="1">
    <citation type="submission" date="2019-01" db="EMBL/GenBank/DDBJ databases">
        <title>Draft genome sequences of the type strains of six Macrococcus species.</title>
        <authorList>
            <person name="Mazhar S."/>
            <person name="Altermann E."/>
            <person name="Hill C."/>
            <person name="Mcauliffe O."/>
        </authorList>
    </citation>
    <scope>NUCLEOTIDE SEQUENCE [LARGE SCALE GENOMIC DNA]</scope>
    <source>
        <strain evidence="2 3">ATCC 51828</strain>
    </source>
</reference>
<dbReference type="Gene3D" id="3.30.565.60">
    <property type="match status" value="1"/>
</dbReference>
<dbReference type="PANTHER" id="PTHR30595">
    <property type="entry name" value="GLPR-RELATED TRANSCRIPTIONAL REPRESSOR"/>
    <property type="match status" value="1"/>
</dbReference>
<evidence type="ECO:0000313" key="2">
    <source>
        <dbReference type="EMBL" id="TDM02392.1"/>
    </source>
</evidence>
<dbReference type="Gene3D" id="3.30.950.30">
    <property type="entry name" value="Schlafen, AAA domain"/>
    <property type="match status" value="1"/>
</dbReference>
<dbReference type="InterPro" id="IPR007421">
    <property type="entry name" value="Schlafen_AlbA_2_dom"/>
</dbReference>
<dbReference type="Proteomes" id="UP000295280">
    <property type="component" value="Unassembled WGS sequence"/>
</dbReference>
<dbReference type="Pfam" id="PF04326">
    <property type="entry name" value="SLFN_AlbA_2"/>
    <property type="match status" value="1"/>
</dbReference>
<comment type="caution">
    <text evidence="2">The sequence shown here is derived from an EMBL/GenBank/DDBJ whole genome shotgun (WGS) entry which is preliminary data.</text>
</comment>
<dbReference type="EMBL" id="SCWD01000002">
    <property type="protein sequence ID" value="TDM02392.1"/>
    <property type="molecule type" value="Genomic_DNA"/>
</dbReference>
<evidence type="ECO:0000259" key="1">
    <source>
        <dbReference type="Pfam" id="PF04326"/>
    </source>
</evidence>
<accession>A0A9Q8CJA1</accession>
<dbReference type="RefSeq" id="WP_133417875.1">
    <property type="nucleotide sequence ID" value="NZ_SCWD01000002.1"/>
</dbReference>